<dbReference type="AlphaFoldDB" id="A0A382JX49"/>
<reference evidence="3" key="1">
    <citation type="submission" date="2018-05" db="EMBL/GenBank/DDBJ databases">
        <authorList>
            <person name="Lanie J.A."/>
            <person name="Ng W.-L."/>
            <person name="Kazmierczak K.M."/>
            <person name="Andrzejewski T.M."/>
            <person name="Davidsen T.M."/>
            <person name="Wayne K.J."/>
            <person name="Tettelin H."/>
            <person name="Glass J.I."/>
            <person name="Rusch D."/>
            <person name="Podicherti R."/>
            <person name="Tsui H.-C.T."/>
            <person name="Winkler M.E."/>
        </authorList>
    </citation>
    <scope>NUCLEOTIDE SEQUENCE</scope>
</reference>
<evidence type="ECO:0000256" key="2">
    <source>
        <dbReference type="SAM" id="Phobius"/>
    </source>
</evidence>
<feature type="region of interest" description="Disordered" evidence="1">
    <location>
        <begin position="1"/>
        <end position="23"/>
    </location>
</feature>
<name>A0A382JX49_9ZZZZ</name>
<protein>
    <submittedName>
        <fullName evidence="3">Uncharacterized protein</fullName>
    </submittedName>
</protein>
<keyword evidence="2" id="KW-0812">Transmembrane</keyword>
<evidence type="ECO:0000256" key="1">
    <source>
        <dbReference type="SAM" id="MobiDB-lite"/>
    </source>
</evidence>
<proteinExistence type="predicted"/>
<sequence length="57" mass="6322">MAEHTVTETTQPSPPAPPADAENPALNDLRKTFMWFVVTFVIFAVCAAFIILRTRMG</sequence>
<gene>
    <name evidence="3" type="ORF">METZ01_LOCUS269554</name>
</gene>
<keyword evidence="2" id="KW-1133">Transmembrane helix</keyword>
<organism evidence="3">
    <name type="scientific">marine metagenome</name>
    <dbReference type="NCBI Taxonomy" id="408172"/>
    <lineage>
        <taxon>unclassified sequences</taxon>
        <taxon>metagenomes</taxon>
        <taxon>ecological metagenomes</taxon>
    </lineage>
</organism>
<feature type="transmembrane region" description="Helical" evidence="2">
    <location>
        <begin position="33"/>
        <end position="52"/>
    </location>
</feature>
<evidence type="ECO:0000313" key="3">
    <source>
        <dbReference type="EMBL" id="SVC16700.1"/>
    </source>
</evidence>
<dbReference type="EMBL" id="UINC01076999">
    <property type="protein sequence ID" value="SVC16700.1"/>
    <property type="molecule type" value="Genomic_DNA"/>
</dbReference>
<keyword evidence="2" id="KW-0472">Membrane</keyword>
<accession>A0A382JX49</accession>